<proteinExistence type="predicted"/>
<reference evidence="2" key="1">
    <citation type="submission" date="2016-10" db="EMBL/GenBank/DDBJ databases">
        <title>Sequence of Gallionella enrichment culture.</title>
        <authorList>
            <person name="Poehlein A."/>
            <person name="Muehling M."/>
            <person name="Daniel R."/>
        </authorList>
    </citation>
    <scope>NUCLEOTIDE SEQUENCE</scope>
</reference>
<protein>
    <recommendedName>
        <fullName evidence="1">DUF6701 domain-containing protein</fullName>
    </recommendedName>
</protein>
<accession>A0A1J5PCG1</accession>
<dbReference type="AlphaFoldDB" id="A0A1J5PCG1"/>
<evidence type="ECO:0000313" key="2">
    <source>
        <dbReference type="EMBL" id="OIQ69313.1"/>
    </source>
</evidence>
<dbReference type="InterPro" id="IPR046524">
    <property type="entry name" value="DUF6701"/>
</dbReference>
<evidence type="ECO:0000259" key="1">
    <source>
        <dbReference type="Pfam" id="PF20419"/>
    </source>
</evidence>
<dbReference type="Pfam" id="PF20419">
    <property type="entry name" value="DUF6701"/>
    <property type="match status" value="1"/>
</dbReference>
<dbReference type="EMBL" id="MLJW01004798">
    <property type="protein sequence ID" value="OIQ69313.1"/>
    <property type="molecule type" value="Genomic_DNA"/>
</dbReference>
<feature type="domain" description="DUF6701" evidence="1">
    <location>
        <begin position="10"/>
        <end position="389"/>
    </location>
</feature>
<organism evidence="2">
    <name type="scientific">mine drainage metagenome</name>
    <dbReference type="NCBI Taxonomy" id="410659"/>
    <lineage>
        <taxon>unclassified sequences</taxon>
        <taxon>metagenomes</taxon>
        <taxon>ecological metagenomes</taxon>
    </lineage>
</organism>
<sequence length="391" mass="39588">MLPYLGALSTASFPAAIAGVATASGFAYGEVGNFTFGTDTVYDDSFTAVDSVKPNPECTPDFSNAANANGMYGCMFGNTGALTVGRFVPDHFTTTPTAAQGCATGGFTYSGQPFSSVRIDALNAAAGNTRNYSTSTGFSKTVTLCGAKGDDGSYNCSGSPAWSVGNATILPTSFLAGNGYYSGATPIISFTAIPTAPSALTLRAHDSDSVSSSGKTEITTNLYSGLLRLTSYTGSATAALQIPVQALYWGGSSWIINNHDSCTVIPSASIALSNYLDSTGAPTGCWTTTGSILGPLSGGHGNIILTTPASTCAGTVGPGSVSVALNLGSSTADTACLPSHPVTTGANEAYLRGRNGSCAASNSYAADPSATATFGIYTPESNKIVHLRELY</sequence>
<gene>
    <name evidence="2" type="ORF">GALL_490880</name>
</gene>
<comment type="caution">
    <text evidence="2">The sequence shown here is derived from an EMBL/GenBank/DDBJ whole genome shotgun (WGS) entry which is preliminary data.</text>
</comment>
<name>A0A1J5PCG1_9ZZZZ</name>